<dbReference type="SMART" id="SM00448">
    <property type="entry name" value="REC"/>
    <property type="match status" value="1"/>
</dbReference>
<dbReference type="PROSITE" id="PS50110">
    <property type="entry name" value="RESPONSE_REGULATORY"/>
    <property type="match status" value="1"/>
</dbReference>
<evidence type="ECO:0000313" key="5">
    <source>
        <dbReference type="Proteomes" id="UP001325479"/>
    </source>
</evidence>
<dbReference type="InterPro" id="IPR011006">
    <property type="entry name" value="CheY-like_superfamily"/>
</dbReference>
<feature type="domain" description="Response regulatory" evidence="3">
    <location>
        <begin position="4"/>
        <end position="116"/>
    </location>
</feature>
<dbReference type="InterPro" id="IPR001789">
    <property type="entry name" value="Sig_transdc_resp-reg_receiver"/>
</dbReference>
<organism evidence="4 5">
    <name type="scientific">Paraburkholderia kururiensis</name>
    <dbReference type="NCBI Taxonomy" id="984307"/>
    <lineage>
        <taxon>Bacteria</taxon>
        <taxon>Pseudomonadati</taxon>
        <taxon>Pseudomonadota</taxon>
        <taxon>Betaproteobacteria</taxon>
        <taxon>Burkholderiales</taxon>
        <taxon>Burkholderiaceae</taxon>
        <taxon>Paraburkholderia</taxon>
    </lineage>
</organism>
<protein>
    <submittedName>
        <fullName evidence="4">Response regulator</fullName>
    </submittedName>
</protein>
<dbReference type="Proteomes" id="UP001325479">
    <property type="component" value="Chromosome"/>
</dbReference>
<accession>A0ABZ0WEV3</accession>
<proteinExistence type="predicted"/>
<feature type="modified residue" description="4-aspartylphosphate" evidence="2">
    <location>
        <position position="53"/>
    </location>
</feature>
<evidence type="ECO:0000256" key="2">
    <source>
        <dbReference type="PROSITE-ProRule" id="PRU00169"/>
    </source>
</evidence>
<dbReference type="RefSeq" id="WP_114814057.1">
    <property type="nucleotide sequence ID" value="NZ_CP139965.1"/>
</dbReference>
<dbReference type="Gene3D" id="3.40.50.2300">
    <property type="match status" value="1"/>
</dbReference>
<gene>
    <name evidence="4" type="ORF">U0042_17325</name>
</gene>
<dbReference type="InterPro" id="IPR050595">
    <property type="entry name" value="Bact_response_regulator"/>
</dbReference>
<name>A0ABZ0WEV3_9BURK</name>
<sequence>MPTRILLVDDNRDATEALALLLEFEGHEVRYACDGGEAFSVVESFVPQVAFIDWNLPDMSGGDVVARLRLNPALSGTRFISLSGLSLPDSQQDAAGAGFEQSITKPATLEQLLACL</sequence>
<dbReference type="PANTHER" id="PTHR44591:SF3">
    <property type="entry name" value="RESPONSE REGULATORY DOMAIN-CONTAINING PROTEIN"/>
    <property type="match status" value="1"/>
</dbReference>
<evidence type="ECO:0000259" key="3">
    <source>
        <dbReference type="PROSITE" id="PS50110"/>
    </source>
</evidence>
<dbReference type="PANTHER" id="PTHR44591">
    <property type="entry name" value="STRESS RESPONSE REGULATOR PROTEIN 1"/>
    <property type="match status" value="1"/>
</dbReference>
<dbReference type="EMBL" id="CP139965">
    <property type="protein sequence ID" value="WQD75885.1"/>
    <property type="molecule type" value="Genomic_DNA"/>
</dbReference>
<dbReference type="SUPFAM" id="SSF52172">
    <property type="entry name" value="CheY-like"/>
    <property type="match status" value="1"/>
</dbReference>
<keyword evidence="5" id="KW-1185">Reference proteome</keyword>
<dbReference type="Pfam" id="PF00072">
    <property type="entry name" value="Response_reg"/>
    <property type="match status" value="1"/>
</dbReference>
<evidence type="ECO:0000313" key="4">
    <source>
        <dbReference type="EMBL" id="WQD75885.1"/>
    </source>
</evidence>
<reference evidence="4 5" key="1">
    <citation type="submission" date="2023-12" db="EMBL/GenBank/DDBJ databases">
        <title>Genome sequencing and assembly of bacterial species from a model synthetic community.</title>
        <authorList>
            <person name="Hogle S.L."/>
        </authorList>
    </citation>
    <scope>NUCLEOTIDE SEQUENCE [LARGE SCALE GENOMIC DNA]</scope>
    <source>
        <strain evidence="4 5">HAMBI 2494</strain>
    </source>
</reference>
<evidence type="ECO:0000256" key="1">
    <source>
        <dbReference type="ARBA" id="ARBA00022553"/>
    </source>
</evidence>
<keyword evidence="1 2" id="KW-0597">Phosphoprotein</keyword>